<feature type="region of interest" description="Disordered" evidence="6">
    <location>
        <begin position="2193"/>
        <end position="2226"/>
    </location>
</feature>
<evidence type="ECO:0000313" key="8">
    <source>
        <dbReference type="EMBL" id="RQM39455.1"/>
    </source>
</evidence>
<dbReference type="Proteomes" id="UP000279457">
    <property type="component" value="Unassembled WGS sequence"/>
</dbReference>
<dbReference type="InterPro" id="IPR025157">
    <property type="entry name" value="Hemagglutinin_rpt"/>
</dbReference>
<evidence type="ECO:0000256" key="6">
    <source>
        <dbReference type="SAM" id="MobiDB-lite"/>
    </source>
</evidence>
<reference evidence="8 9" key="1">
    <citation type="submission" date="2018-10" db="EMBL/GenBank/DDBJ databases">
        <title>Draft genome sequence for the type isolate of Erwinia psidii, agent causal of bacterial blight in guava (Psidium guajava) and wilt and die-back of Eucalyptus spp.</title>
        <authorList>
            <person name="Hermenegildo P.S."/>
            <person name="Santos S.A."/>
            <person name="Guimaraes L.M.S."/>
            <person name="Vidigal P.M.P."/>
            <person name="Pereira I.C."/>
            <person name="Badel J.L."/>
            <person name="Alfenas-Zerbini P."/>
            <person name="Ferreira M.A.S.V."/>
            <person name="Alfenas A.C."/>
        </authorList>
    </citation>
    <scope>NUCLEOTIDE SEQUENCE [LARGE SCALE GENOMIC DNA]</scope>
    <source>
        <strain evidence="8 9">IBSBF 435</strain>
    </source>
</reference>
<comment type="similarity">
    <text evidence="5">In the N-terminal section; belongs to the CdiA toxin family.</text>
</comment>
<dbReference type="NCBIfam" id="TIGR01731">
    <property type="entry name" value="fil_hemag_20aa"/>
    <property type="match status" value="19"/>
</dbReference>
<dbReference type="GO" id="GO:0003824">
    <property type="term" value="F:catalytic activity"/>
    <property type="evidence" value="ECO:0007669"/>
    <property type="project" value="UniProtKB-ARBA"/>
</dbReference>
<dbReference type="NCBIfam" id="TIGR01901">
    <property type="entry name" value="adhes_NPXG"/>
    <property type="match status" value="1"/>
</dbReference>
<dbReference type="Pfam" id="PF13018">
    <property type="entry name" value="ESPR"/>
    <property type="match status" value="1"/>
</dbReference>
<dbReference type="Gene3D" id="2.160.20.10">
    <property type="entry name" value="Single-stranded right-handed beta-helix, Pectin lyase-like"/>
    <property type="match status" value="1"/>
</dbReference>
<dbReference type="InterPro" id="IPR011050">
    <property type="entry name" value="Pectin_lyase_fold/virulence"/>
</dbReference>
<evidence type="ECO:0000259" key="7">
    <source>
        <dbReference type="SMART" id="SM00912"/>
    </source>
</evidence>
<evidence type="ECO:0000256" key="2">
    <source>
        <dbReference type="ARBA" id="ARBA00022656"/>
    </source>
</evidence>
<comment type="subcellular location">
    <subcellularLocation>
        <location evidence="1">Target cell</location>
        <location evidence="1">Target cell cytoplasm</location>
    </subcellularLocation>
</comment>
<evidence type="ECO:0000256" key="4">
    <source>
        <dbReference type="ARBA" id="ARBA00023026"/>
    </source>
</evidence>
<protein>
    <submittedName>
        <fullName evidence="8">Filamentous hemagglutinin N-terminal domain-containing protein</fullName>
    </submittedName>
</protein>
<evidence type="ECO:0000313" key="9">
    <source>
        <dbReference type="Proteomes" id="UP000279457"/>
    </source>
</evidence>
<dbReference type="InterPro" id="IPR008638">
    <property type="entry name" value="FhaB/CdiA-like_TPS"/>
</dbReference>
<dbReference type="OrthoDB" id="2664633at2"/>
<dbReference type="InterPro" id="IPR012334">
    <property type="entry name" value="Pectin_lyas_fold"/>
</dbReference>
<sequence length="2865" mass="292753">MLYRIIFNKVRGMLMVVADITRACSGSPSCAICPRPSRLVGKISAISFSLWLATGAIQTVRASIVADLSAPGNQQPTIIQSANGTPLVNIQTPSAGGVSRNVYSQFDIDQKGAILNNANTNTSTQSVGMVAANPWLAGGQAKIILNEVNARDPSKLNGFIEVAGQKAQVIIANPSGITCDGCGFINASRATLTTGAVQMQNGSITGYRVDNGDIIISGSGLDSSRQEHTDIIARAVKINAALHAKDLNITTGRNQVDALHQQITALEENGGATPQFSLDVSQLGGMYAGKIRLRGTENGVGVHNAGNINAAAGDVAIDANGILGNSGSITASENLRLDSQGQLDNSGKLYAAANTAITVAGMLSNNGMIAAGNDTSLSAASVVSSSAAALGAGINSDGTPGAAGNLTVTSQQAVGIRGQAIAAGDLAVTGTALDLSGSQTVGNSILLQADAGSVNTTKATVVATRQLTVSARDTIGNDGGILQAEKLTLNARALSSQQGQIRQSGTDDLQLSFADGLNNTGGEIASNGRNLTLDTSVFSHQQGSLLHTGNGELNISGKAIDSMAGLLLSKGRLHLNAGALVLDDAVVQAEQLSVTADSLSHRRGNTLQTGNGDLSLTIGGILDNQQGQIAANGNILLTAAGLNNQQGKLIAAQSGALRVKTQQRLNNQQGVMAAAGDLSLHGNGLNNAAGLLQSGADMALAVSHGSLDNRDSGSDGGIVSKGSLAIEGGNADNTDGFIAAVGEASLNLQNLTNQRGTLAGDAGLSLTTGAVDNRSGLVQAATHLSLNTQGNTLTNSGGLFSAGQTLRLLTGVLLNSSGRVISAGTLYLSTQQQLLDNSGGTLSVSGEAQLDSGTLLNVGGQIQIVGDARIDTGGATLDNTAGLIRGGESLSLTAALLNNRDTLSDNRGIEGQSVTLTSASVDNAGGAIRANDPLSISSSTLNNSGGLISSAARLDVHGGNALTFTNTAGTLIGGSALNLSAYSLSGDGRVLSQDAMRLALQQTFFNQGDVIANGDMHFTTAGELVNQARISAGGELNLYATALDNQHQADISAGENHLWITGSLTNRGLIDGGLTHISSSVLTNTGTGRIYGDRVALQTTTLNNLAENGTAATIAARQRLDIGAGVINNIGHGLLYSTGDIAIGGTLDASWQASDSASVFNNHSATLESGGNMTLNIGEINNINDHLVTEEVVVEQSYHHEAVLKGHTTRFNWDDIDFSYKNKYGVRDAIMPDGTRDNTFYEYRYQRTITETQVTESDPGQIMAGENLTINSHRLNNHDSRIVAGGLLGGIIGELNNIATLGKRVIADIGTQVRWYAKKSSNNGGGTTTSQGKDSSKYTPADVIQTVDLQTLVWQENAPLSGGETTITDRRVSGTEAIIIAAGTVTADTGQTPVTPPSGQLVQLVLPDNDGDTVIKMIVPDTRLPDSSLYLVHPASDATFLIETDPRFTDKKQWLGSDYMQDRFTQDPNNVLKRLGDGFYEQQLIRQQVVALTGNRYLSGYDSDEAQFLALMQSGVAFGKDYNLTLGVALSAEQMALLTSDMIWLVKQTVTLPDGTTQEVLVPQLYARVKADAPDGSGALLAGNSVALSVSQDLTNSGHISGREVTQLTADNLNNSGFIAGDTVDIRARTDINNIGGTLLGNSSLLAMAGRDINSTSTLSGSPASLTLDRPAGIYVQNDNGTLDLRAINNISLTATQLSNAGEGGQTRIIAGNDLNLNTVTTTHSESARWGKGNDRTLTQRSETGTQITANGDILLSAGHDLNARAVTVSAADALTVTAGNDINILSGDASYHLTENSHQSSSGLLSKKSVTTHDEVQSHYAISSHFDGDSVMMQAGHDLNLTAGNVAGTNNVALAAGNNLTIGTAEETLLENHRRRETKSGLSGTGGIGVTLGSSALKITDEGATHSSLGSTVGSAQGNLSLSAGNSLTVKGADLLAGRDLSLTGSEVNILAAENHSSQTHTVEQKQSGITLALSGTVGSSINAAVTTANEAGNESNDRLAALKGIKAALTGVQAYQGAQLAEAGGSEGSMAGVNLSWGSQSSTSSQTATRTQHEGSTLTAGNNLTINATGTDINVQGSQIQAGNDASLSAARDVNLVSSEDSHTLDGKNESHGSSVGVGINFGQGANGLSLNASANKGKGAETGNGNSHVETTVNAGNHLTLSSGRDTTLTGAQVGGETVRLDVGRNLTLSSQQDSDNYDSKQQNVSAGGSVSMSGGSGSVNLSRDKMHSTYESVQEQTGIFAGKGGFAVSVGEHTQLSGAVIGSTATAEKNKLDTGTIGFSDIHNRAEYEVEHQSVGISTGGSVGAQFESNLMSNVLAGVSGSDSAASTTRSAVSDGTITVRDREKQQHDVAELSRDVEGANPGLAVIFDKEKEQQRLKAAQLIAEIGGKAMDIARTEGQIAGEKAKKDPQSLAAAKEALAGKGNLNPTADQIAEQAYNTAMAPYGTGSALQQGLQAATAAIQGLAGGNIGQAISGAAAPYIAGIIGSSGLDDAGKVLAHAAVNAALAAAQGNSALVGAAGAATAEMAGMIALEVYGKSAGELSETEKQTVSALATLAAGLAGGLTGDSTADTVAAAQAGKTTVTNNLLGATSSDKLDKAVEKIRQGDKSLAAANELIKLENADKRSDALVDKFTRDPSQMSSTEQAELAGYLRVYASEMEKEYGAAVSQELVKGLLSGQDYIKRNPDSEAMASAQQILNTWGYHKSNASIGDSALIFGSSVLGTTIKEGMALNAAIGVGVNTVSQLSGNDPFSYVDAIMAGVTAAATTGKGILPSAGINMGGAAIGSGIKGEDPTNSVIGAGFGSAAGSIGGKVITDKAAGIVKDTTADLTGAVGGSIISEVFGNGTKELLDQAGEKDEKK</sequence>
<dbReference type="InterPro" id="IPR024973">
    <property type="entry name" value="ESPR"/>
</dbReference>
<feature type="domain" description="Filamentous haemagglutinin FhaB/tRNA nuclease CdiA-like TPS" evidence="7">
    <location>
        <begin position="82"/>
        <end position="202"/>
    </location>
</feature>
<name>A0A3N6V2Y6_9GAMM</name>
<dbReference type="SMART" id="SM00912">
    <property type="entry name" value="Haemagg_act"/>
    <property type="match status" value="1"/>
</dbReference>
<feature type="region of interest" description="Disordered" evidence="6">
    <location>
        <begin position="2034"/>
        <end position="2065"/>
    </location>
</feature>
<dbReference type="Pfam" id="PF04829">
    <property type="entry name" value="PT-VENN"/>
    <property type="match status" value="1"/>
</dbReference>
<dbReference type="SUPFAM" id="SSF51126">
    <property type="entry name" value="Pectin lyase-like"/>
    <property type="match status" value="1"/>
</dbReference>
<evidence type="ECO:0000256" key="3">
    <source>
        <dbReference type="ARBA" id="ARBA00022913"/>
    </source>
</evidence>
<feature type="compositionally biased region" description="Low complexity" evidence="6">
    <location>
        <begin position="2041"/>
        <end position="2052"/>
    </location>
</feature>
<evidence type="ECO:0000256" key="1">
    <source>
        <dbReference type="ARBA" id="ARBA00004219"/>
    </source>
</evidence>
<feature type="compositionally biased region" description="Basic and acidic residues" evidence="6">
    <location>
        <begin position="2102"/>
        <end position="2113"/>
    </location>
</feature>
<dbReference type="InterPro" id="IPR006914">
    <property type="entry name" value="VENN_dom"/>
</dbReference>
<feature type="compositionally biased region" description="Polar residues" evidence="6">
    <location>
        <begin position="2056"/>
        <end position="2065"/>
    </location>
</feature>
<dbReference type="Pfam" id="PF05860">
    <property type="entry name" value="TPS"/>
    <property type="match status" value="1"/>
</dbReference>
<evidence type="ECO:0000256" key="5">
    <source>
        <dbReference type="ARBA" id="ARBA00024043"/>
    </source>
</evidence>
<feature type="region of interest" description="Disordered" evidence="6">
    <location>
        <begin position="2101"/>
        <end position="2121"/>
    </location>
</feature>
<gene>
    <name evidence="8" type="ORF">EB241_03200</name>
</gene>
<dbReference type="Pfam" id="PF13332">
    <property type="entry name" value="Fil_haemagg_2"/>
    <property type="match status" value="3"/>
</dbReference>
<dbReference type="InterPro" id="IPR010069">
    <property type="entry name" value="CdiA_FHA1_rpt"/>
</dbReference>
<keyword evidence="4" id="KW-0843">Virulence</keyword>
<feature type="compositionally biased region" description="Low complexity" evidence="6">
    <location>
        <begin position="2208"/>
        <end position="2217"/>
    </location>
</feature>
<keyword evidence="2" id="KW-0800">Toxin</keyword>
<accession>A0A3N6V2Y6</accession>
<comment type="caution">
    <text evidence="8">The sequence shown here is derived from an EMBL/GenBank/DDBJ whole genome shotgun (WGS) entry which is preliminary data.</text>
</comment>
<keyword evidence="3" id="KW-1266">Target cell cytoplasm</keyword>
<keyword evidence="9" id="KW-1185">Reference proteome</keyword>
<proteinExistence type="inferred from homology"/>
<dbReference type="GO" id="GO:0090729">
    <property type="term" value="F:toxin activity"/>
    <property type="evidence" value="ECO:0007669"/>
    <property type="project" value="UniProtKB-KW"/>
</dbReference>
<organism evidence="8 9">
    <name type="scientific">Erwinia psidii</name>
    <dbReference type="NCBI Taxonomy" id="69224"/>
    <lineage>
        <taxon>Bacteria</taxon>
        <taxon>Pseudomonadati</taxon>
        <taxon>Pseudomonadota</taxon>
        <taxon>Gammaproteobacteria</taxon>
        <taxon>Enterobacterales</taxon>
        <taxon>Erwiniaceae</taxon>
        <taxon>Erwinia</taxon>
    </lineage>
</organism>
<dbReference type="EMBL" id="RHHM01000002">
    <property type="protein sequence ID" value="RQM39455.1"/>
    <property type="molecule type" value="Genomic_DNA"/>
</dbReference>
<feature type="region of interest" description="Disordered" evidence="6">
    <location>
        <begin position="1318"/>
        <end position="1337"/>
    </location>
</feature>
<feature type="region of interest" description="Disordered" evidence="6">
    <location>
        <begin position="2135"/>
        <end position="2154"/>
    </location>
</feature>
<feature type="compositionally biased region" description="Polar residues" evidence="6">
    <location>
        <begin position="2193"/>
        <end position="2207"/>
    </location>
</feature>